<keyword evidence="3" id="KW-1185">Reference proteome</keyword>
<dbReference type="GO" id="GO:0016491">
    <property type="term" value="F:oxidoreductase activity"/>
    <property type="evidence" value="ECO:0007669"/>
    <property type="project" value="InterPro"/>
</dbReference>
<dbReference type="AlphaFoldDB" id="A0A975ZQT6"/>
<dbReference type="InterPro" id="IPR052516">
    <property type="entry name" value="N-heterocyclic_Hydroxylase"/>
</dbReference>
<dbReference type="PROSITE" id="PS51318">
    <property type="entry name" value="TAT"/>
    <property type="match status" value="1"/>
</dbReference>
<dbReference type="RefSeq" id="WP_074839799.1">
    <property type="nucleotide sequence ID" value="NZ_FNYY01000028.1"/>
</dbReference>
<dbReference type="InterPro" id="IPR037165">
    <property type="entry name" value="AldOxase/xan_DH_Mopterin-bd_sf"/>
</dbReference>
<dbReference type="Pfam" id="PF02738">
    <property type="entry name" value="MoCoBD_1"/>
    <property type="match status" value="1"/>
</dbReference>
<evidence type="ECO:0000313" key="3">
    <source>
        <dbReference type="Proteomes" id="UP000182932"/>
    </source>
</evidence>
<gene>
    <name evidence="2" type="ORF">SAMN04487940_12825</name>
</gene>
<comment type="caution">
    <text evidence="2">The sequence shown here is derived from an EMBL/GenBank/DDBJ whole genome shotgun (WGS) entry which is preliminary data.</text>
</comment>
<dbReference type="InterPro" id="IPR012368">
    <property type="entry name" value="OxRdtase_Mopterin-bd_su_IorB"/>
</dbReference>
<accession>A0A975ZQT6</accession>
<dbReference type="SMART" id="SM01008">
    <property type="entry name" value="Ald_Xan_dh_C"/>
    <property type="match status" value="1"/>
</dbReference>
<dbReference type="Pfam" id="PF20256">
    <property type="entry name" value="MoCoBD_2"/>
    <property type="match status" value="2"/>
</dbReference>
<dbReference type="PANTHER" id="PTHR47495">
    <property type="entry name" value="ALDEHYDE DEHYDROGENASE"/>
    <property type="match status" value="1"/>
</dbReference>
<feature type="domain" description="Aldehyde oxidase/xanthine dehydrogenase a/b hammerhead" evidence="1">
    <location>
        <begin position="215"/>
        <end position="315"/>
    </location>
</feature>
<dbReference type="Proteomes" id="UP000182932">
    <property type="component" value="Unassembled WGS sequence"/>
</dbReference>
<reference evidence="2 3" key="1">
    <citation type="submission" date="2016-10" db="EMBL/GenBank/DDBJ databases">
        <authorList>
            <person name="Varghese N."/>
            <person name="Submissions S."/>
        </authorList>
    </citation>
    <scope>NUCLEOTIDE SEQUENCE [LARGE SCALE GENOMIC DNA]</scope>
    <source>
        <strain evidence="2 3">FF3</strain>
    </source>
</reference>
<evidence type="ECO:0000313" key="2">
    <source>
        <dbReference type="EMBL" id="SEK09040.1"/>
    </source>
</evidence>
<dbReference type="Gene3D" id="3.90.1170.50">
    <property type="entry name" value="Aldehyde oxidase/xanthine dehydrogenase, a/b hammerhead"/>
    <property type="match status" value="1"/>
</dbReference>
<evidence type="ECO:0000259" key="1">
    <source>
        <dbReference type="SMART" id="SM01008"/>
    </source>
</evidence>
<sequence>MTRQASELQNVSGLSRRAFLGTGISAGAMVLTVGLQGGALKAGEKQASQQLNAFVAIEPDGTVSVFIPFVEMGQGVHTSLAMLIAEELDVPMAQVKVKEAPLGPEYRLHWDGAVRYTGSSLTIKDGFMPMRKAGAAARAMLLQAASEEWGIAVEELLTEAGEISHLSSGRKAAYSTFVTRAAENAPPLNVPLKKSADFKLIGTPTDRLDMVEKTNGTAQFAIDASPPDMLVAAILQSPVFGGRIRALDKDAALAMPGVVAVEAIPNGTSSFVDYVLAPPDHQPNDPTGTVAVVADSFWHAKSALKEVTVEFEGGAEAASDQAFSARLRSRVGEQGVAAEEAGDVDAALADAAIRIEADYEVPLAAHMAMEPMSCTALYEGDRCTLWTGHQSADWVATVASKILAIPTENVKVVTPYLGGSFGRKNNADYVVQAVSLAKRFPGRPIKVIWTREEDTKHDFYRPQVLGRLQAGFDANNNPTVFRQINIGDGPQRHAGFAAGQPFDHSVMDSSANQPYDIPNKRTEYLLEENAVPLGFWRSVGGAHNGFFIESFVDEMAHAVGEDPVAFRRRLLSKSPRFAAVLDKVIEMANWRGAPWMADDGRQHAMGVALHEDHYTIVGEIAEVSLDEYGMPKVHKVWCAVDCGTVVNPSSAAMQVESGIAFGLSAALMEKVEVQEGAVVNSNFHDYPVLTAQEMPQIDVAFIERDAAPTGLGEPATPPIAAAVCNALFTLTGKRIRTLPIQAALS</sequence>
<dbReference type="InterPro" id="IPR046867">
    <property type="entry name" value="AldOxase/xan_DH_MoCoBD2"/>
</dbReference>
<dbReference type="SUPFAM" id="SSF56003">
    <property type="entry name" value="Molybdenum cofactor-binding domain"/>
    <property type="match status" value="2"/>
</dbReference>
<dbReference type="PIRSF" id="PIRSF036389">
    <property type="entry name" value="IOR_B"/>
    <property type="match status" value="1"/>
</dbReference>
<dbReference type="GeneID" id="80820862"/>
<dbReference type="EMBL" id="FNYY01000028">
    <property type="protein sequence ID" value="SEK09040.1"/>
    <property type="molecule type" value="Genomic_DNA"/>
</dbReference>
<dbReference type="PANTHER" id="PTHR47495:SF2">
    <property type="entry name" value="ALDEHYDE DEHYDROGENASE"/>
    <property type="match status" value="1"/>
</dbReference>
<protein>
    <submittedName>
        <fullName evidence="2">Isoquinoline 1-oxidoreductase, beta subunit</fullName>
    </submittedName>
</protein>
<dbReference type="InterPro" id="IPR000674">
    <property type="entry name" value="Ald_Oxase/Xan_DH_a/b"/>
</dbReference>
<proteinExistence type="predicted"/>
<name>A0A975ZQT6_9RHOB</name>
<organism evidence="2 3">
    <name type="scientific">Marinovum algicola</name>
    <dbReference type="NCBI Taxonomy" id="42444"/>
    <lineage>
        <taxon>Bacteria</taxon>
        <taxon>Pseudomonadati</taxon>
        <taxon>Pseudomonadota</taxon>
        <taxon>Alphaproteobacteria</taxon>
        <taxon>Rhodobacterales</taxon>
        <taxon>Roseobacteraceae</taxon>
        <taxon>Marinovum</taxon>
    </lineage>
</organism>
<dbReference type="InterPro" id="IPR008274">
    <property type="entry name" value="AldOxase/xan_DH_MoCoBD1"/>
</dbReference>
<dbReference type="Gene3D" id="3.30.365.10">
    <property type="entry name" value="Aldehyde oxidase/xanthine dehydrogenase, molybdopterin binding domain"/>
    <property type="match status" value="4"/>
</dbReference>
<dbReference type="InterPro" id="IPR006311">
    <property type="entry name" value="TAT_signal"/>
</dbReference>